<proteinExistence type="predicted"/>
<dbReference type="RefSeq" id="WP_014787826.1">
    <property type="nucleotide sequence ID" value="NC_018014.1"/>
</dbReference>
<feature type="transmembrane region" description="Helical" evidence="1">
    <location>
        <begin position="176"/>
        <end position="209"/>
    </location>
</feature>
<dbReference type="eggNOG" id="ENOG50337P3">
    <property type="taxonomic scope" value="Bacteria"/>
</dbReference>
<accession>I3ZMU8</accession>
<feature type="transmembrane region" description="Helical" evidence="1">
    <location>
        <begin position="56"/>
        <end position="82"/>
    </location>
</feature>
<evidence type="ECO:0000313" key="3">
    <source>
        <dbReference type="Proteomes" id="UP000006056"/>
    </source>
</evidence>
<dbReference type="KEGG" id="trs:Terro_4369"/>
<evidence type="ECO:0000256" key="1">
    <source>
        <dbReference type="SAM" id="Phobius"/>
    </source>
</evidence>
<feature type="transmembrane region" description="Helical" evidence="1">
    <location>
        <begin position="327"/>
        <end position="347"/>
    </location>
</feature>
<feature type="transmembrane region" description="Helical" evidence="1">
    <location>
        <begin position="221"/>
        <end position="239"/>
    </location>
</feature>
<feature type="transmembrane region" description="Helical" evidence="1">
    <location>
        <begin position="368"/>
        <end position="385"/>
    </location>
</feature>
<gene>
    <name evidence="2" type="ordered locus">Terro_4369</name>
</gene>
<feature type="transmembrane region" description="Helical" evidence="1">
    <location>
        <begin position="103"/>
        <end position="121"/>
    </location>
</feature>
<keyword evidence="1" id="KW-1133">Transmembrane helix</keyword>
<name>I3ZMU8_TERRK</name>
<feature type="transmembrane region" description="Helical" evidence="1">
    <location>
        <begin position="150"/>
        <end position="169"/>
    </location>
</feature>
<organism evidence="2 3">
    <name type="scientific">Terriglobus roseus (strain DSM 18391 / NRRL B-41598 / KBS 63)</name>
    <dbReference type="NCBI Taxonomy" id="926566"/>
    <lineage>
        <taxon>Bacteria</taxon>
        <taxon>Pseudomonadati</taxon>
        <taxon>Acidobacteriota</taxon>
        <taxon>Terriglobia</taxon>
        <taxon>Terriglobales</taxon>
        <taxon>Acidobacteriaceae</taxon>
        <taxon>Terriglobus</taxon>
    </lineage>
</organism>
<feature type="transmembrane region" description="Helical" evidence="1">
    <location>
        <begin position="391"/>
        <end position="411"/>
    </location>
</feature>
<sequence>MLIALLTAYLGALTFANYRLKRSVLYPPFLFCGMWFLTMTLSALQIVETDPLHGTVLFLVGAGALCFTIGGAVAALLPAPLVETRLTLWPRSRKPRQDHFMKYVYLGVMILSMILIARQTILTGLSRGGVAGILANARAAGVEGTAEGGFALLAYMPSWTIYTAVLFAVERRNRMFWIAAVVAFISAVFTTGRAPIMQLFISLIVVFMVQTNRTRFLQAVRIARIPMLIFFALYVGLIFTTKNLSTMEGGVVSIATYFVVSYIVGPVAAMDYVIEHPSLYSAEVHHTFKFPLGIAARLHLFAYEPPPLLDTFVAIPFPANVYTGYKFFYTDFGLFGTLIVALVIGFLHTLLYRKGTQRGADGEIRSELGLYCFACSITALVLFIFDDLYSAMGLNLTILLFGSLYFAVRNFSPLGAAGRRSSPAAHASTLA</sequence>
<feature type="transmembrane region" description="Helical" evidence="1">
    <location>
        <begin position="24"/>
        <end position="44"/>
    </location>
</feature>
<dbReference type="OrthoDB" id="8604910at2"/>
<evidence type="ECO:0000313" key="2">
    <source>
        <dbReference type="EMBL" id="AFL90566.1"/>
    </source>
</evidence>
<keyword evidence="1" id="KW-0812">Transmembrane</keyword>
<keyword evidence="1" id="KW-0472">Membrane</keyword>
<dbReference type="Proteomes" id="UP000006056">
    <property type="component" value="Chromosome"/>
</dbReference>
<dbReference type="NCBIfam" id="TIGR04370">
    <property type="entry name" value="glyco_rpt_poly"/>
    <property type="match status" value="1"/>
</dbReference>
<dbReference type="HOGENOM" id="CLU_636049_0_0_0"/>
<dbReference type="AlphaFoldDB" id="I3ZMU8"/>
<evidence type="ECO:0008006" key="4">
    <source>
        <dbReference type="Google" id="ProtNLM"/>
    </source>
</evidence>
<feature type="transmembrane region" description="Helical" evidence="1">
    <location>
        <begin position="251"/>
        <end position="274"/>
    </location>
</feature>
<protein>
    <recommendedName>
        <fullName evidence="4">Oligosaccharide repeat unit polymerase</fullName>
    </recommendedName>
</protein>
<keyword evidence="3" id="KW-1185">Reference proteome</keyword>
<dbReference type="EMBL" id="CP003379">
    <property type="protein sequence ID" value="AFL90566.1"/>
    <property type="molecule type" value="Genomic_DNA"/>
</dbReference>
<reference evidence="2 3" key="1">
    <citation type="submission" date="2012-06" db="EMBL/GenBank/DDBJ databases">
        <title>Complete genome of Terriglobus roseus DSM 18391.</title>
        <authorList>
            <consortium name="US DOE Joint Genome Institute (JGI-PGF)"/>
            <person name="Lucas S."/>
            <person name="Copeland A."/>
            <person name="Lapidus A."/>
            <person name="Glavina del Rio T."/>
            <person name="Dalin E."/>
            <person name="Tice H."/>
            <person name="Bruce D."/>
            <person name="Goodwin L."/>
            <person name="Pitluck S."/>
            <person name="Peters L."/>
            <person name="Mikhailova N."/>
            <person name="Munk A.C.C."/>
            <person name="Kyrpides N."/>
            <person name="Mavromatis K."/>
            <person name="Ivanova N."/>
            <person name="Brettin T."/>
            <person name="Detter J.C."/>
            <person name="Han C."/>
            <person name="Larimer F."/>
            <person name="Land M."/>
            <person name="Hauser L."/>
            <person name="Markowitz V."/>
            <person name="Cheng J.-F."/>
            <person name="Hugenholtz P."/>
            <person name="Woyke T."/>
            <person name="Wu D."/>
            <person name="Brambilla E."/>
            <person name="Klenk H.-P."/>
            <person name="Eisen J.A."/>
        </authorList>
    </citation>
    <scope>NUCLEOTIDE SEQUENCE [LARGE SCALE GENOMIC DNA]</scope>
    <source>
        <strain evidence="3">DSM 18391 / NRRL B-41598 / KBS 63</strain>
    </source>
</reference>